<dbReference type="Pfam" id="PF00903">
    <property type="entry name" value="Glyoxalase"/>
    <property type="match status" value="1"/>
</dbReference>
<protein>
    <submittedName>
        <fullName evidence="10">VOC family protein</fullName>
    </submittedName>
</protein>
<dbReference type="PROSITE" id="PS00082">
    <property type="entry name" value="EXTRADIOL_DIOXYGENAS"/>
    <property type="match status" value="1"/>
</dbReference>
<comment type="similarity">
    <text evidence="2 8">Belongs to the extradiol ring-cleavage dioxygenase family.</text>
</comment>
<dbReference type="RefSeq" id="WP_096444881.1">
    <property type="nucleotide sequence ID" value="NZ_JBHSOG010000102.1"/>
</dbReference>
<dbReference type="InterPro" id="IPR004360">
    <property type="entry name" value="Glyas_Fos-R_dOase_dom"/>
</dbReference>
<reference evidence="11" key="1">
    <citation type="journal article" date="2019" name="Int. J. Syst. Evol. Microbiol.">
        <title>The Global Catalogue of Microorganisms (GCM) 10K type strain sequencing project: providing services to taxonomists for standard genome sequencing and annotation.</title>
        <authorList>
            <consortium name="The Broad Institute Genomics Platform"/>
            <consortium name="The Broad Institute Genome Sequencing Center for Infectious Disease"/>
            <person name="Wu L."/>
            <person name="Ma J."/>
        </authorList>
    </citation>
    <scope>NUCLEOTIDE SEQUENCE [LARGE SCALE GENOMIC DNA]</scope>
    <source>
        <strain evidence="11">SHR3</strain>
    </source>
</reference>
<comment type="cofactor">
    <cofactor evidence="1 8">
        <name>Fe(2+)</name>
        <dbReference type="ChEBI" id="CHEBI:29033"/>
    </cofactor>
</comment>
<dbReference type="Pfam" id="PF22632">
    <property type="entry name" value="BphC_D1"/>
    <property type="match status" value="1"/>
</dbReference>
<evidence type="ECO:0000259" key="9">
    <source>
        <dbReference type="PROSITE" id="PS51819"/>
    </source>
</evidence>
<evidence type="ECO:0000313" key="11">
    <source>
        <dbReference type="Proteomes" id="UP001595974"/>
    </source>
</evidence>
<keyword evidence="7 8" id="KW-0408">Iron</keyword>
<keyword evidence="6 8" id="KW-0560">Oxidoreductase</keyword>
<keyword evidence="5 8" id="KW-0223">Dioxygenase</keyword>
<gene>
    <name evidence="10" type="ORF">ACFPTN_21320</name>
</gene>
<dbReference type="Proteomes" id="UP001595974">
    <property type="component" value="Unassembled WGS sequence"/>
</dbReference>
<evidence type="ECO:0000256" key="7">
    <source>
        <dbReference type="ARBA" id="ARBA00023004"/>
    </source>
</evidence>
<dbReference type="InterPro" id="IPR029068">
    <property type="entry name" value="Glyas_Bleomycin-R_OHBP_Dase"/>
</dbReference>
<evidence type="ECO:0000256" key="3">
    <source>
        <dbReference type="ARBA" id="ARBA00022723"/>
    </source>
</evidence>
<comment type="caution">
    <text evidence="10">The sequence shown here is derived from an EMBL/GenBank/DDBJ whole genome shotgun (WGS) entry which is preliminary data.</text>
</comment>
<keyword evidence="4 8" id="KW-0058">Aromatic hydrocarbons catabolism</keyword>
<evidence type="ECO:0000313" key="10">
    <source>
        <dbReference type="EMBL" id="MFC5771929.1"/>
    </source>
</evidence>
<dbReference type="EMBL" id="JBHSOG010000102">
    <property type="protein sequence ID" value="MFC5771929.1"/>
    <property type="molecule type" value="Genomic_DNA"/>
</dbReference>
<dbReference type="CDD" id="cd07252">
    <property type="entry name" value="BphC1-RGP6_N_like"/>
    <property type="match status" value="1"/>
</dbReference>
<dbReference type="PROSITE" id="PS51819">
    <property type="entry name" value="VOC"/>
    <property type="match status" value="2"/>
</dbReference>
<evidence type="ECO:0000256" key="8">
    <source>
        <dbReference type="RuleBase" id="RU000683"/>
    </source>
</evidence>
<feature type="domain" description="VOC" evidence="9">
    <location>
        <begin position="146"/>
        <end position="271"/>
    </location>
</feature>
<dbReference type="CDD" id="cd07237">
    <property type="entry name" value="BphC1-RGP6_C_like"/>
    <property type="match status" value="1"/>
</dbReference>
<evidence type="ECO:0000256" key="5">
    <source>
        <dbReference type="ARBA" id="ARBA00022964"/>
    </source>
</evidence>
<feature type="domain" description="VOC" evidence="9">
    <location>
        <begin position="6"/>
        <end position="121"/>
    </location>
</feature>
<dbReference type="SUPFAM" id="SSF54593">
    <property type="entry name" value="Glyoxalase/Bleomycin resistance protein/Dihydroxybiphenyl dioxygenase"/>
    <property type="match status" value="2"/>
</dbReference>
<sequence>MASISTLGYMVLGVRDLNAWERFAVDVIGMQAGRRIPGRFLALRMDEREQRLVLEASGEDDMLAAGWEFDTEEALDEYVAQLRGRGVDVAAGSGELAEARRVERLFACVDGDGLRHEFYFGARRAAMSDAFRSGVLKGAFNTGRLGVGHFVAVGKDGGEAQAFYRQVLGVRVSDYIRGEVAPGATMEVAFFHAGTGRHHSVATAQIPFPFPKRIHHIMVEATDMNDVGLAYDRCIAAGLPIEMGLGHHPNDQMFSFYVKTPSGFALEFGFGGIVVDDATWEVKRYSQLSDWGHRHPVA</sequence>
<evidence type="ECO:0000256" key="1">
    <source>
        <dbReference type="ARBA" id="ARBA00001954"/>
    </source>
</evidence>
<keyword evidence="11" id="KW-1185">Reference proteome</keyword>
<evidence type="ECO:0000256" key="6">
    <source>
        <dbReference type="ARBA" id="ARBA00023002"/>
    </source>
</evidence>
<keyword evidence="3" id="KW-0479">Metal-binding</keyword>
<name>A0ABW1AXZ1_9RHOO</name>
<evidence type="ECO:0000256" key="2">
    <source>
        <dbReference type="ARBA" id="ARBA00008784"/>
    </source>
</evidence>
<evidence type="ECO:0000256" key="4">
    <source>
        <dbReference type="ARBA" id="ARBA00022797"/>
    </source>
</evidence>
<proteinExistence type="inferred from homology"/>
<dbReference type="Gene3D" id="3.10.180.10">
    <property type="entry name" value="2,3-Dihydroxybiphenyl 1,2-Dioxygenase, domain 1"/>
    <property type="match status" value="2"/>
</dbReference>
<organism evidence="10 11">
    <name type="scientific">Thauera sinica</name>
    <dbReference type="NCBI Taxonomy" id="2665146"/>
    <lineage>
        <taxon>Bacteria</taxon>
        <taxon>Pseudomonadati</taxon>
        <taxon>Pseudomonadota</taxon>
        <taxon>Betaproteobacteria</taxon>
        <taxon>Rhodocyclales</taxon>
        <taxon>Zoogloeaceae</taxon>
        <taxon>Thauera</taxon>
    </lineage>
</organism>
<dbReference type="InterPro" id="IPR037523">
    <property type="entry name" value="VOC_core"/>
</dbReference>
<dbReference type="InterPro" id="IPR000486">
    <property type="entry name" value="Xdiol_ring_cleave_dOase_1/2"/>
</dbReference>
<accession>A0ABW1AXZ1</accession>